<keyword evidence="1" id="KW-0648">Protein biosynthesis</keyword>
<dbReference type="EMBL" id="CP098023">
    <property type="protein sequence ID" value="WKD50928.1"/>
    <property type="molecule type" value="Genomic_DNA"/>
</dbReference>
<protein>
    <submittedName>
        <fullName evidence="1">Elongation factor P hydroxylase</fullName>
    </submittedName>
</protein>
<dbReference type="RefSeq" id="WP_301417698.1">
    <property type="nucleotide sequence ID" value="NZ_CP098023.1"/>
</dbReference>
<organism evidence="1 2">
    <name type="scientific">Microbulbifer spongiae</name>
    <dbReference type="NCBI Taxonomy" id="2944933"/>
    <lineage>
        <taxon>Bacteria</taxon>
        <taxon>Pseudomonadati</taxon>
        <taxon>Pseudomonadota</taxon>
        <taxon>Gammaproteobacteria</taxon>
        <taxon>Cellvibrionales</taxon>
        <taxon>Microbulbiferaceae</taxon>
        <taxon>Microbulbifer</taxon>
    </lineage>
</organism>
<dbReference type="GO" id="GO:0003746">
    <property type="term" value="F:translation elongation factor activity"/>
    <property type="evidence" value="ECO:0007669"/>
    <property type="project" value="UniProtKB-KW"/>
</dbReference>
<accession>A0ABY9EFT5</accession>
<keyword evidence="1" id="KW-0251">Elongation factor</keyword>
<proteinExistence type="predicted"/>
<dbReference type="Pfam" id="PF04315">
    <property type="entry name" value="EpmC"/>
    <property type="match status" value="1"/>
</dbReference>
<reference evidence="1 2" key="1">
    <citation type="submission" date="2022-05" db="EMBL/GenBank/DDBJ databases">
        <title>Microbulbifer sp. nov., isolated from sponge.</title>
        <authorList>
            <person name="Gao L."/>
        </authorList>
    </citation>
    <scope>NUCLEOTIDE SEQUENCE [LARGE SCALE GENOMIC DNA]</scope>
    <source>
        <strain evidence="1 2">MI-G</strain>
    </source>
</reference>
<dbReference type="Proteomes" id="UP001321520">
    <property type="component" value="Chromosome"/>
</dbReference>
<evidence type="ECO:0000313" key="2">
    <source>
        <dbReference type="Proteomes" id="UP001321520"/>
    </source>
</evidence>
<dbReference type="InterPro" id="IPR007411">
    <property type="entry name" value="EpmC"/>
</dbReference>
<sequence>MAARITLVFDCCFADPKGFNTRLCGGFLEPYYRPAERNQRYHQVEFTLDYAASALHEAAHWCLAGEVRRRLPDYGYWYLPDGRSAEQQAAFEEVEVEPQALEWIFARACGLGFRVSSDNLHSDLGPSDSFKAAIWRRVREYCKKGVNARARAFARALACAFEQPDPFCAEIYQLADLS</sequence>
<evidence type="ECO:0000313" key="1">
    <source>
        <dbReference type="EMBL" id="WKD50928.1"/>
    </source>
</evidence>
<keyword evidence="2" id="KW-1185">Reference proteome</keyword>
<name>A0ABY9EFT5_9GAMM</name>
<gene>
    <name evidence="1" type="ORF">M8T91_05745</name>
</gene>